<dbReference type="GO" id="GO:0008168">
    <property type="term" value="F:methyltransferase activity"/>
    <property type="evidence" value="ECO:0007669"/>
    <property type="project" value="UniProtKB-KW"/>
</dbReference>
<dbReference type="Proteomes" id="UP000663970">
    <property type="component" value="Unassembled WGS sequence"/>
</dbReference>
<dbReference type="InterPro" id="IPR041698">
    <property type="entry name" value="Methyltransf_25"/>
</dbReference>
<evidence type="ECO:0000313" key="3">
    <source>
        <dbReference type="Proteomes" id="UP000663970"/>
    </source>
</evidence>
<dbReference type="CDD" id="cd02440">
    <property type="entry name" value="AdoMet_MTases"/>
    <property type="match status" value="1"/>
</dbReference>
<dbReference type="SUPFAM" id="SSF53335">
    <property type="entry name" value="S-adenosyl-L-methionine-dependent methyltransferases"/>
    <property type="match status" value="1"/>
</dbReference>
<gene>
    <name evidence="2" type="ORF">JF544_11080</name>
</gene>
<proteinExistence type="predicted"/>
<sequence length="185" mass="21282">MTKPTYDHYYEEPQYFGDPYPGLIKFFKSYEPKGHVLDLGCGQGRDALCLGRLGYTVTGVDISMVGLEQMNHSARDEQLAVEGVAGNLYAYPVSRDHDIVLLDSILHFYKRDREKETKLIQRVASELRGGGILATFMIQGEEREGHLKRVLNEMDFDWEILCDDYTEYPAFHASYHMYIVKKKGE</sequence>
<dbReference type="Gene3D" id="3.40.50.150">
    <property type="entry name" value="Vaccinia Virus protein VP39"/>
    <property type="match status" value="1"/>
</dbReference>
<dbReference type="EMBL" id="JAEKJY010000003">
    <property type="protein sequence ID" value="MBN8235795.1"/>
    <property type="molecule type" value="Genomic_DNA"/>
</dbReference>
<name>A0ABS3DWV2_9BACI</name>
<feature type="domain" description="Methyltransferase" evidence="1">
    <location>
        <begin position="36"/>
        <end position="131"/>
    </location>
</feature>
<evidence type="ECO:0000259" key="1">
    <source>
        <dbReference type="Pfam" id="PF13649"/>
    </source>
</evidence>
<keyword evidence="2" id="KW-0489">Methyltransferase</keyword>
<reference evidence="2 3" key="1">
    <citation type="submission" date="2020-12" db="EMBL/GenBank/DDBJ databases">
        <title>Oil enriched cultivation method for isolating marine PHA-producing bacteria.</title>
        <authorList>
            <person name="Zheng W."/>
            <person name="Yu S."/>
            <person name="Huang Y."/>
        </authorList>
    </citation>
    <scope>NUCLEOTIDE SEQUENCE [LARGE SCALE GENOMIC DNA]</scope>
    <source>
        <strain evidence="2 3">SY-2-6</strain>
    </source>
</reference>
<dbReference type="RefSeq" id="WP_206933949.1">
    <property type="nucleotide sequence ID" value="NZ_JAEKJY010000003.1"/>
</dbReference>
<dbReference type="GO" id="GO:0032259">
    <property type="term" value="P:methylation"/>
    <property type="evidence" value="ECO:0007669"/>
    <property type="project" value="UniProtKB-KW"/>
</dbReference>
<comment type="caution">
    <text evidence="2">The sequence shown here is derived from an EMBL/GenBank/DDBJ whole genome shotgun (WGS) entry which is preliminary data.</text>
</comment>
<accession>A0ABS3DWV2</accession>
<dbReference type="InterPro" id="IPR029063">
    <property type="entry name" value="SAM-dependent_MTases_sf"/>
</dbReference>
<keyword evidence="2" id="KW-0808">Transferase</keyword>
<organism evidence="2 3">
    <name type="scientific">Halobacillus kuroshimensis</name>
    <dbReference type="NCBI Taxonomy" id="302481"/>
    <lineage>
        <taxon>Bacteria</taxon>
        <taxon>Bacillati</taxon>
        <taxon>Bacillota</taxon>
        <taxon>Bacilli</taxon>
        <taxon>Bacillales</taxon>
        <taxon>Bacillaceae</taxon>
        <taxon>Halobacillus</taxon>
    </lineage>
</organism>
<evidence type="ECO:0000313" key="2">
    <source>
        <dbReference type="EMBL" id="MBN8235795.1"/>
    </source>
</evidence>
<keyword evidence="3" id="KW-1185">Reference proteome</keyword>
<protein>
    <submittedName>
        <fullName evidence="2">Class I SAM-dependent methyltransferase</fullName>
    </submittedName>
</protein>
<dbReference type="Pfam" id="PF13649">
    <property type="entry name" value="Methyltransf_25"/>
    <property type="match status" value="1"/>
</dbReference>